<name>A0A4W5JYT5_9TELE</name>
<dbReference type="GO" id="GO:0002116">
    <property type="term" value="C:semaphorin receptor complex"/>
    <property type="evidence" value="ECO:0007669"/>
    <property type="project" value="TreeGrafter"/>
</dbReference>
<accession>A0A4W5JYT5</accession>
<keyword evidence="7" id="KW-1133">Transmembrane helix</keyword>
<dbReference type="InterPro" id="IPR013783">
    <property type="entry name" value="Ig-like_fold"/>
</dbReference>
<dbReference type="GO" id="GO:0005886">
    <property type="term" value="C:plasma membrane"/>
    <property type="evidence" value="ECO:0007669"/>
    <property type="project" value="UniProtKB-SubCell"/>
</dbReference>
<dbReference type="Ensembl" id="ENSHHUT00000005037.1">
    <property type="protein sequence ID" value="ENSHHUP00000004876.1"/>
    <property type="gene ID" value="ENSHHUG00000003021.1"/>
</dbReference>
<keyword evidence="4" id="KW-0812">Transmembrane</keyword>
<dbReference type="InterPro" id="IPR041019">
    <property type="entry name" value="TIG1_plexin"/>
</dbReference>
<protein>
    <recommendedName>
        <fullName evidence="11">Plexin TIG domain-containing protein</fullName>
    </recommendedName>
</protein>
<evidence type="ECO:0000259" key="11">
    <source>
        <dbReference type="Pfam" id="PF17960"/>
    </source>
</evidence>
<dbReference type="FunFam" id="2.60.40.10:FF:000131">
    <property type="entry name" value="Plexin A2"/>
    <property type="match status" value="1"/>
</dbReference>
<dbReference type="GO" id="GO:0030334">
    <property type="term" value="P:regulation of cell migration"/>
    <property type="evidence" value="ECO:0007669"/>
    <property type="project" value="TreeGrafter"/>
</dbReference>
<keyword evidence="13" id="KW-1185">Reference proteome</keyword>
<keyword evidence="5" id="KW-0732">Signal</keyword>
<keyword evidence="10" id="KW-0325">Glycoprotein</keyword>
<evidence type="ECO:0000256" key="3">
    <source>
        <dbReference type="ARBA" id="ARBA00022553"/>
    </source>
</evidence>
<dbReference type="PANTHER" id="PTHR22625">
    <property type="entry name" value="PLEXIN"/>
    <property type="match status" value="1"/>
</dbReference>
<reference evidence="12" key="2">
    <citation type="submission" date="2025-08" db="UniProtKB">
        <authorList>
            <consortium name="Ensembl"/>
        </authorList>
    </citation>
    <scope>IDENTIFICATION</scope>
</reference>
<evidence type="ECO:0000256" key="10">
    <source>
        <dbReference type="ARBA" id="ARBA00023180"/>
    </source>
</evidence>
<dbReference type="Pfam" id="PF17960">
    <property type="entry name" value="TIG_plexin"/>
    <property type="match status" value="1"/>
</dbReference>
<evidence type="ECO:0000256" key="1">
    <source>
        <dbReference type="ARBA" id="ARBA00004251"/>
    </source>
</evidence>
<keyword evidence="8" id="KW-0472">Membrane</keyword>
<dbReference type="Proteomes" id="UP000314982">
    <property type="component" value="Unassembled WGS sequence"/>
</dbReference>
<reference evidence="13" key="1">
    <citation type="submission" date="2018-06" db="EMBL/GenBank/DDBJ databases">
        <title>Genome assembly of Danube salmon.</title>
        <authorList>
            <person name="Macqueen D.J."/>
            <person name="Gundappa M.K."/>
        </authorList>
    </citation>
    <scope>NUCLEOTIDE SEQUENCE [LARGE SCALE GENOMIC DNA]</scope>
</reference>
<feature type="domain" description="Plexin TIG" evidence="11">
    <location>
        <begin position="37"/>
        <end position="96"/>
    </location>
</feature>
<keyword evidence="9" id="KW-1015">Disulfide bond</keyword>
<evidence type="ECO:0000256" key="5">
    <source>
        <dbReference type="ARBA" id="ARBA00022729"/>
    </source>
</evidence>
<sequence length="102" mass="11382">SVTLCSHRCTRKENCERSAEPRRFAWDIKQCVRLSVHPSNISVSQFSVTLILEAHNVPELSAGVNCTFEDLAEMDGLVEGNRIRCSSPAEKEVPRIIVDKGL</sequence>
<evidence type="ECO:0000256" key="8">
    <source>
        <dbReference type="ARBA" id="ARBA00023136"/>
    </source>
</evidence>
<reference evidence="12" key="3">
    <citation type="submission" date="2025-09" db="UniProtKB">
        <authorList>
            <consortium name="Ensembl"/>
        </authorList>
    </citation>
    <scope>IDENTIFICATION</scope>
</reference>
<evidence type="ECO:0000256" key="9">
    <source>
        <dbReference type="ARBA" id="ARBA00023157"/>
    </source>
</evidence>
<dbReference type="GeneTree" id="ENSGT01050000244850"/>
<evidence type="ECO:0000313" key="12">
    <source>
        <dbReference type="Ensembl" id="ENSHHUP00000004876.1"/>
    </source>
</evidence>
<evidence type="ECO:0000256" key="7">
    <source>
        <dbReference type="ARBA" id="ARBA00022989"/>
    </source>
</evidence>
<comment type="subcellular location">
    <subcellularLocation>
        <location evidence="1">Cell membrane</location>
        <topology evidence="1">Single-pass type I membrane protein</topology>
    </subcellularLocation>
</comment>
<keyword evidence="3" id="KW-0597">Phosphoprotein</keyword>
<dbReference type="AlphaFoldDB" id="A0A4W5JYT5"/>
<evidence type="ECO:0000256" key="2">
    <source>
        <dbReference type="ARBA" id="ARBA00022475"/>
    </source>
</evidence>
<evidence type="ECO:0000256" key="6">
    <source>
        <dbReference type="ARBA" id="ARBA00022737"/>
    </source>
</evidence>
<dbReference type="Gene3D" id="2.60.40.10">
    <property type="entry name" value="Immunoglobulins"/>
    <property type="match status" value="1"/>
</dbReference>
<keyword evidence="2" id="KW-1003">Cell membrane</keyword>
<keyword evidence="6" id="KW-0677">Repeat</keyword>
<dbReference type="GO" id="GO:0017154">
    <property type="term" value="F:semaphorin receptor activity"/>
    <property type="evidence" value="ECO:0007669"/>
    <property type="project" value="InterPro"/>
</dbReference>
<proteinExistence type="predicted"/>
<evidence type="ECO:0000313" key="13">
    <source>
        <dbReference type="Proteomes" id="UP000314982"/>
    </source>
</evidence>
<evidence type="ECO:0000256" key="4">
    <source>
        <dbReference type="ARBA" id="ARBA00022692"/>
    </source>
</evidence>
<dbReference type="PANTHER" id="PTHR22625:SF34">
    <property type="entry name" value="PLEXIN-A4"/>
    <property type="match status" value="1"/>
</dbReference>
<organism evidence="12 13">
    <name type="scientific">Hucho hucho</name>
    <name type="common">huchen</name>
    <dbReference type="NCBI Taxonomy" id="62062"/>
    <lineage>
        <taxon>Eukaryota</taxon>
        <taxon>Metazoa</taxon>
        <taxon>Chordata</taxon>
        <taxon>Craniata</taxon>
        <taxon>Vertebrata</taxon>
        <taxon>Euteleostomi</taxon>
        <taxon>Actinopterygii</taxon>
        <taxon>Neopterygii</taxon>
        <taxon>Teleostei</taxon>
        <taxon>Protacanthopterygii</taxon>
        <taxon>Salmoniformes</taxon>
        <taxon>Salmonidae</taxon>
        <taxon>Salmoninae</taxon>
        <taxon>Hucho</taxon>
    </lineage>
</organism>
<dbReference type="InterPro" id="IPR031148">
    <property type="entry name" value="Plexin"/>
</dbReference>